<comment type="caution">
    <text evidence="1">The sequence shown here is derived from an EMBL/GenBank/DDBJ whole genome shotgun (WGS) entry which is preliminary data.</text>
</comment>
<protein>
    <submittedName>
        <fullName evidence="1">Uncharacterized protein</fullName>
    </submittedName>
</protein>
<accession>A0A5B7DY85</accession>
<evidence type="ECO:0000313" key="2">
    <source>
        <dbReference type="Proteomes" id="UP000324222"/>
    </source>
</evidence>
<dbReference type="AlphaFoldDB" id="A0A5B7DY85"/>
<organism evidence="1 2">
    <name type="scientific">Portunus trituberculatus</name>
    <name type="common">Swimming crab</name>
    <name type="synonym">Neptunus trituberculatus</name>
    <dbReference type="NCBI Taxonomy" id="210409"/>
    <lineage>
        <taxon>Eukaryota</taxon>
        <taxon>Metazoa</taxon>
        <taxon>Ecdysozoa</taxon>
        <taxon>Arthropoda</taxon>
        <taxon>Crustacea</taxon>
        <taxon>Multicrustacea</taxon>
        <taxon>Malacostraca</taxon>
        <taxon>Eumalacostraca</taxon>
        <taxon>Eucarida</taxon>
        <taxon>Decapoda</taxon>
        <taxon>Pleocyemata</taxon>
        <taxon>Brachyura</taxon>
        <taxon>Eubrachyura</taxon>
        <taxon>Portunoidea</taxon>
        <taxon>Portunidae</taxon>
        <taxon>Portuninae</taxon>
        <taxon>Portunus</taxon>
    </lineage>
</organism>
<name>A0A5B7DY85_PORTR</name>
<dbReference type="EMBL" id="VSRR010001629">
    <property type="protein sequence ID" value="MPC26652.1"/>
    <property type="molecule type" value="Genomic_DNA"/>
</dbReference>
<gene>
    <name evidence="1" type="ORF">E2C01_019799</name>
</gene>
<dbReference type="Proteomes" id="UP000324222">
    <property type="component" value="Unassembled WGS sequence"/>
</dbReference>
<evidence type="ECO:0000313" key="1">
    <source>
        <dbReference type="EMBL" id="MPC26652.1"/>
    </source>
</evidence>
<proteinExistence type="predicted"/>
<keyword evidence="2" id="KW-1185">Reference proteome</keyword>
<sequence length="125" mass="14361">MSKQLLVSWLAKISNTRTDKSQFTRFHRSRSASKPMCINDDLPLNSIVLKGSRIWWRHERLPGQGLTRLMSTSFPSSDKLSSRSVEALRAVHRCTLGYRRPHGFLYASGLQQQSVDEPHRNPISR</sequence>
<reference evidence="1 2" key="1">
    <citation type="submission" date="2019-05" db="EMBL/GenBank/DDBJ databases">
        <title>Another draft genome of Portunus trituberculatus and its Hox gene families provides insights of decapod evolution.</title>
        <authorList>
            <person name="Jeong J.-H."/>
            <person name="Song I."/>
            <person name="Kim S."/>
            <person name="Choi T."/>
            <person name="Kim D."/>
            <person name="Ryu S."/>
            <person name="Kim W."/>
        </authorList>
    </citation>
    <scope>NUCLEOTIDE SEQUENCE [LARGE SCALE GENOMIC DNA]</scope>
    <source>
        <tissue evidence="1">Muscle</tissue>
    </source>
</reference>